<dbReference type="InterPro" id="IPR003593">
    <property type="entry name" value="AAA+_ATPase"/>
</dbReference>
<evidence type="ECO:0000256" key="6">
    <source>
        <dbReference type="PROSITE-ProRule" id="PRU01091"/>
    </source>
</evidence>
<dbReference type="SMART" id="SM00862">
    <property type="entry name" value="Trans_reg_C"/>
    <property type="match status" value="1"/>
</dbReference>
<dbReference type="SUPFAM" id="SSF46894">
    <property type="entry name" value="C-terminal effector domain of the bipartite response regulators"/>
    <property type="match status" value="1"/>
</dbReference>
<dbReference type="SMART" id="SM00028">
    <property type="entry name" value="TPR"/>
    <property type="match status" value="8"/>
</dbReference>
<dbReference type="Gene3D" id="3.40.50.300">
    <property type="entry name" value="P-loop containing nucleotide triphosphate hydrolases"/>
    <property type="match status" value="1"/>
</dbReference>
<dbReference type="InterPro" id="IPR011990">
    <property type="entry name" value="TPR-like_helical_dom_sf"/>
</dbReference>
<evidence type="ECO:0000313" key="9">
    <source>
        <dbReference type="Proteomes" id="UP001589810"/>
    </source>
</evidence>
<protein>
    <submittedName>
        <fullName evidence="8">BTAD domain-containing putative transcriptional regulator</fullName>
    </submittedName>
</protein>
<gene>
    <name evidence="8" type="ORF">ACFFH7_36040</name>
</gene>
<evidence type="ECO:0000256" key="1">
    <source>
        <dbReference type="ARBA" id="ARBA00005820"/>
    </source>
</evidence>
<sequence length="1058" mass="114756">MAGEIEFRVLGPLEVLVDGVARPLPAAKQRLLLGSLLLRANRAVSAAELVDVVWGERPPAGARNTLRTYVMRLRQQLGPACALRTAQDGYALDVPAGALDATRFREQLVRAREIEDPATVWTLLTEAVRLWRGPVLVDVPLDPLRHNEINRLEAEWMDARERRIDAGLTLGRHEELVPELRELADANPARERIWAQLMIALYRSGRRAEALHVYREVYEYLSDELGVDPGAELLRVHQAVLSDHPSLRSPLGAKASVPAQLPPEVINFVGRSAVAALVAERLAPAEPTATPVVVLTGPPGTGKTALAVHVAHRLRSRFPDGQLFVDLRGHARGPALGPDQVLARFLRALGVAADDVPTDLDEQSAALRSLLTGKRMLIVLDNAARPGQIRPVLPGDPGSAVLITSRDALRGLVAEQGASRVHVGGLTPAESHTLLARILGDEVVRVEPAAAAELAELCTHLPLALRIAAANMIGDDQPRLAEQLVRLREGSRLAALAADGDETVTVRAAFDLSYEALAEPAKRAFRLVGLAPGQDLTPAAMAALADCPPEQARRLLDQLAAANLVQQLAPGRYQAYDLLRVYAHERALAEPEDRALSRLHTYYLHAVAEAAGLLGPEVPSLVPLPPRQGPDRFGDRDEALDWMTAELPNLVPLIQQGRGEIVWQLVDSLRGFFYAQRLATEWQLVTQAGLAAAAEAEDGLAEAAMRYNLAALDWSRGRANEAADGFARALEVFRRTGLRVGEYSALTNLAIALSEMGDLDGAATRFADAMALAEGEPTRLAPVLFNLGLVQVSLGETEEGFGYLARARAICAELGIEHGEVNCLNNLLNFSRHMGRFEAVEEYFEHGVAMSRRLGNQESESGLFNAMALVRLDFGRQDEAERMAATALELADSPSMFRSRIDALNTLGDVALVGGRPAEAIEHYRQALDLSRQRDLRFGEVEALIGLTYAMRDDIQALAHAEEAVELTARHELRLCQGRALLAQAHVHLRSAEADAAIDFSERALALLRKTGLRLWEPRALTLLAAAYRVAGDVVASERHDAEAATLLSAMGLTPPSN</sequence>
<dbReference type="Pfam" id="PF00486">
    <property type="entry name" value="Trans_reg_C"/>
    <property type="match status" value="1"/>
</dbReference>
<evidence type="ECO:0000256" key="5">
    <source>
        <dbReference type="PROSITE-ProRule" id="PRU00339"/>
    </source>
</evidence>
<dbReference type="Gene3D" id="1.10.10.10">
    <property type="entry name" value="Winged helix-like DNA-binding domain superfamily/Winged helix DNA-binding domain"/>
    <property type="match status" value="1"/>
</dbReference>
<dbReference type="PANTHER" id="PTHR35807">
    <property type="entry name" value="TRANSCRIPTIONAL REGULATOR REDD-RELATED"/>
    <property type="match status" value="1"/>
</dbReference>
<dbReference type="EMBL" id="JBHLUD010000013">
    <property type="protein sequence ID" value="MFC0546968.1"/>
    <property type="molecule type" value="Genomic_DNA"/>
</dbReference>
<dbReference type="InterPro" id="IPR001867">
    <property type="entry name" value="OmpR/PhoB-type_DNA-bd"/>
</dbReference>
<evidence type="ECO:0000259" key="7">
    <source>
        <dbReference type="PROSITE" id="PS51755"/>
    </source>
</evidence>
<keyword evidence="3 6" id="KW-0238">DNA-binding</keyword>
<dbReference type="SUPFAM" id="SSF48452">
    <property type="entry name" value="TPR-like"/>
    <property type="match status" value="3"/>
</dbReference>
<dbReference type="PANTHER" id="PTHR35807:SF1">
    <property type="entry name" value="TRANSCRIPTIONAL REGULATOR REDD"/>
    <property type="match status" value="1"/>
</dbReference>
<evidence type="ECO:0000313" key="8">
    <source>
        <dbReference type="EMBL" id="MFC0546968.1"/>
    </source>
</evidence>
<dbReference type="Pfam" id="PF13424">
    <property type="entry name" value="TPR_12"/>
    <property type="match status" value="1"/>
</dbReference>
<proteinExistence type="inferred from homology"/>
<dbReference type="InterPro" id="IPR002182">
    <property type="entry name" value="NB-ARC"/>
</dbReference>
<keyword evidence="5" id="KW-0802">TPR repeat</keyword>
<dbReference type="Pfam" id="PF03704">
    <property type="entry name" value="BTAD"/>
    <property type="match status" value="1"/>
</dbReference>
<dbReference type="InterPro" id="IPR051677">
    <property type="entry name" value="AfsR-DnrI-RedD_regulator"/>
</dbReference>
<dbReference type="SUPFAM" id="SSF52540">
    <property type="entry name" value="P-loop containing nucleoside triphosphate hydrolases"/>
    <property type="match status" value="1"/>
</dbReference>
<feature type="DNA-binding region" description="OmpR/PhoB-type" evidence="6">
    <location>
        <begin position="1"/>
        <end position="94"/>
    </location>
</feature>
<dbReference type="Proteomes" id="UP001589810">
    <property type="component" value="Unassembled WGS sequence"/>
</dbReference>
<organism evidence="8 9">
    <name type="scientific">Kutzneria chonburiensis</name>
    <dbReference type="NCBI Taxonomy" id="1483604"/>
    <lineage>
        <taxon>Bacteria</taxon>
        <taxon>Bacillati</taxon>
        <taxon>Actinomycetota</taxon>
        <taxon>Actinomycetes</taxon>
        <taxon>Pseudonocardiales</taxon>
        <taxon>Pseudonocardiaceae</taxon>
        <taxon>Kutzneria</taxon>
    </lineage>
</organism>
<dbReference type="Pfam" id="PF00931">
    <property type="entry name" value="NB-ARC"/>
    <property type="match status" value="1"/>
</dbReference>
<feature type="repeat" description="TPR" evidence="5">
    <location>
        <begin position="901"/>
        <end position="934"/>
    </location>
</feature>
<dbReference type="RefSeq" id="WP_379794449.1">
    <property type="nucleotide sequence ID" value="NZ_CP097263.1"/>
</dbReference>
<comment type="similarity">
    <text evidence="1">Belongs to the AfsR/DnrI/RedD regulatory family.</text>
</comment>
<dbReference type="InterPro" id="IPR016032">
    <property type="entry name" value="Sig_transdc_resp-reg_C-effctor"/>
</dbReference>
<dbReference type="SMART" id="SM00382">
    <property type="entry name" value="AAA"/>
    <property type="match status" value="1"/>
</dbReference>
<keyword evidence="2" id="KW-0805">Transcription regulation</keyword>
<dbReference type="Gene3D" id="1.25.40.10">
    <property type="entry name" value="Tetratricopeptide repeat domain"/>
    <property type="match status" value="3"/>
</dbReference>
<evidence type="ECO:0000256" key="4">
    <source>
        <dbReference type="ARBA" id="ARBA00023163"/>
    </source>
</evidence>
<keyword evidence="4" id="KW-0804">Transcription</keyword>
<dbReference type="InterPro" id="IPR019734">
    <property type="entry name" value="TPR_rpt"/>
</dbReference>
<comment type="caution">
    <text evidence="8">The sequence shown here is derived from an EMBL/GenBank/DDBJ whole genome shotgun (WGS) entry which is preliminary data.</text>
</comment>
<dbReference type="InterPro" id="IPR027417">
    <property type="entry name" value="P-loop_NTPase"/>
</dbReference>
<keyword evidence="9" id="KW-1185">Reference proteome</keyword>
<name>A0ABV6N306_9PSEU</name>
<evidence type="ECO:0000256" key="3">
    <source>
        <dbReference type="ARBA" id="ARBA00023125"/>
    </source>
</evidence>
<dbReference type="PRINTS" id="PR00364">
    <property type="entry name" value="DISEASERSIST"/>
</dbReference>
<dbReference type="CDD" id="cd15831">
    <property type="entry name" value="BTAD"/>
    <property type="match status" value="1"/>
</dbReference>
<reference evidence="8 9" key="1">
    <citation type="submission" date="2024-09" db="EMBL/GenBank/DDBJ databases">
        <authorList>
            <person name="Sun Q."/>
            <person name="Mori K."/>
        </authorList>
    </citation>
    <scope>NUCLEOTIDE SEQUENCE [LARGE SCALE GENOMIC DNA]</scope>
    <source>
        <strain evidence="8 9">TBRC 1432</strain>
    </source>
</reference>
<dbReference type="SMART" id="SM01043">
    <property type="entry name" value="BTAD"/>
    <property type="match status" value="1"/>
</dbReference>
<feature type="domain" description="OmpR/PhoB-type" evidence="7">
    <location>
        <begin position="1"/>
        <end position="94"/>
    </location>
</feature>
<dbReference type="PROSITE" id="PS50005">
    <property type="entry name" value="TPR"/>
    <property type="match status" value="1"/>
</dbReference>
<dbReference type="InterPro" id="IPR005158">
    <property type="entry name" value="BTAD"/>
</dbReference>
<accession>A0ABV6N306</accession>
<dbReference type="InterPro" id="IPR036388">
    <property type="entry name" value="WH-like_DNA-bd_sf"/>
</dbReference>
<evidence type="ECO:0000256" key="2">
    <source>
        <dbReference type="ARBA" id="ARBA00023015"/>
    </source>
</evidence>
<dbReference type="PROSITE" id="PS51755">
    <property type="entry name" value="OMPR_PHOB"/>
    <property type="match status" value="1"/>
</dbReference>